<dbReference type="EMBL" id="PRLG01000029">
    <property type="protein sequence ID" value="PYY26208.1"/>
    <property type="molecule type" value="Genomic_DNA"/>
</dbReference>
<dbReference type="GO" id="GO:0004145">
    <property type="term" value="F:diamine N-acetyltransferase activity"/>
    <property type="evidence" value="ECO:0007669"/>
    <property type="project" value="UniProtKB-EC"/>
</dbReference>
<proteinExistence type="predicted"/>
<keyword evidence="1" id="KW-0808">Transferase</keyword>
<dbReference type="AlphaFoldDB" id="A0A2W0CEG7"/>
<dbReference type="InterPro" id="IPR027455">
    <property type="entry name" value="Sper_AcTfrase_N"/>
</dbReference>
<dbReference type="Proteomes" id="UP000247459">
    <property type="component" value="Unassembled WGS sequence"/>
</dbReference>
<accession>A0A2W0CEG7</accession>
<dbReference type="EC" id="2.3.1.57" evidence="1"/>
<reference evidence="1 2" key="1">
    <citation type="submission" date="2018-01" db="EMBL/GenBank/DDBJ databases">
        <title>Genome sequence of the PGP bacterium Paenibacillus illinoisensis E3.</title>
        <authorList>
            <person name="Rolli E."/>
            <person name="Marasco R."/>
            <person name="Bessem C."/>
            <person name="Michoud G."/>
            <person name="Gaiarsa S."/>
            <person name="Borin S."/>
            <person name="Daffonchio D."/>
        </authorList>
    </citation>
    <scope>NUCLEOTIDE SEQUENCE [LARGE SCALE GENOMIC DNA]</scope>
    <source>
        <strain evidence="1 2">E3</strain>
    </source>
</reference>
<sequence length="72" mass="7926">MITLRKITLDNRRTIFNLEVAEDQQKYVASNLSSVASCFVLATNGGSPSSGLQRDMNLAKTYQKGTLNEKTS</sequence>
<name>A0A2W0CEG7_9BACL</name>
<organism evidence="1 2">
    <name type="scientific">Paenibacillus illinoisensis</name>
    <dbReference type="NCBI Taxonomy" id="59845"/>
    <lineage>
        <taxon>Bacteria</taxon>
        <taxon>Bacillati</taxon>
        <taxon>Bacillota</taxon>
        <taxon>Bacilli</taxon>
        <taxon>Bacillales</taxon>
        <taxon>Paenibacillaceae</taxon>
        <taxon>Paenibacillus</taxon>
    </lineage>
</organism>
<keyword evidence="1" id="KW-0012">Acyltransferase</keyword>
<comment type="caution">
    <text evidence="1">The sequence shown here is derived from an EMBL/GenBank/DDBJ whole genome shotgun (WGS) entry which is preliminary data.</text>
</comment>
<gene>
    <name evidence="1" type="ORF">PIL02S_05598</name>
</gene>
<evidence type="ECO:0000313" key="1">
    <source>
        <dbReference type="EMBL" id="PYY26208.1"/>
    </source>
</evidence>
<evidence type="ECO:0000313" key="2">
    <source>
        <dbReference type="Proteomes" id="UP000247459"/>
    </source>
</evidence>
<protein>
    <submittedName>
        <fullName evidence="1">GCN5-related N-acetyltransferase</fullName>
        <ecNumber evidence="1">2.3.1.57</ecNumber>
    </submittedName>
</protein>
<dbReference type="Gene3D" id="1.10.287.900">
    <property type="entry name" value="The crystal structure of the spermine/spermidine acetyltransferase from enterococcus faecali"/>
    <property type="match status" value="1"/>
</dbReference>